<dbReference type="EMBL" id="JAJSOF020000017">
    <property type="protein sequence ID" value="KAJ4440360.1"/>
    <property type="molecule type" value="Genomic_DNA"/>
</dbReference>
<gene>
    <name evidence="1" type="ORF">ANN_08499</name>
</gene>
<name>A0ABQ8T359_PERAM</name>
<evidence type="ECO:0000313" key="1">
    <source>
        <dbReference type="EMBL" id="KAJ4440360.1"/>
    </source>
</evidence>
<reference evidence="1 2" key="1">
    <citation type="journal article" date="2022" name="Allergy">
        <title>Genome assembly and annotation of Periplaneta americana reveal a comprehensive cockroach allergen profile.</title>
        <authorList>
            <person name="Wang L."/>
            <person name="Xiong Q."/>
            <person name="Saelim N."/>
            <person name="Wang L."/>
            <person name="Nong W."/>
            <person name="Wan A.T."/>
            <person name="Shi M."/>
            <person name="Liu X."/>
            <person name="Cao Q."/>
            <person name="Hui J.H.L."/>
            <person name="Sookrung N."/>
            <person name="Leung T.F."/>
            <person name="Tungtrongchitr A."/>
            <person name="Tsui S.K.W."/>
        </authorList>
    </citation>
    <scope>NUCLEOTIDE SEQUENCE [LARGE SCALE GENOMIC DNA]</scope>
    <source>
        <strain evidence="1">PWHHKU_190912</strain>
    </source>
</reference>
<organism evidence="1 2">
    <name type="scientific">Periplaneta americana</name>
    <name type="common">American cockroach</name>
    <name type="synonym">Blatta americana</name>
    <dbReference type="NCBI Taxonomy" id="6978"/>
    <lineage>
        <taxon>Eukaryota</taxon>
        <taxon>Metazoa</taxon>
        <taxon>Ecdysozoa</taxon>
        <taxon>Arthropoda</taxon>
        <taxon>Hexapoda</taxon>
        <taxon>Insecta</taxon>
        <taxon>Pterygota</taxon>
        <taxon>Neoptera</taxon>
        <taxon>Polyneoptera</taxon>
        <taxon>Dictyoptera</taxon>
        <taxon>Blattodea</taxon>
        <taxon>Blattoidea</taxon>
        <taxon>Blattidae</taxon>
        <taxon>Blattinae</taxon>
        <taxon>Periplaneta</taxon>
    </lineage>
</organism>
<keyword evidence="2" id="KW-1185">Reference proteome</keyword>
<sequence length="190" mass="21852">MVESTSIADDSDTHIVHTLQLVRKFSCQICKSTYCIILDLAMVSDSKMGRMYNVLEGQLNAFVYTVKINDMDHLKERITEAMPQITSIILTQVYRNWEDQIQTDSFHIDLLFSSYSDLKMKYCTTKRLRKSVHTCVVMVSASGRETSQLGAREHSPIPMEMTSHFPIGNRTRVRYTHYRISGGIRVTQFA</sequence>
<accession>A0ABQ8T359</accession>
<comment type="caution">
    <text evidence="1">The sequence shown here is derived from an EMBL/GenBank/DDBJ whole genome shotgun (WGS) entry which is preliminary data.</text>
</comment>
<protein>
    <submittedName>
        <fullName evidence="1">Uncharacterized protein</fullName>
    </submittedName>
</protein>
<proteinExistence type="predicted"/>
<evidence type="ECO:0000313" key="2">
    <source>
        <dbReference type="Proteomes" id="UP001148838"/>
    </source>
</evidence>
<dbReference type="Proteomes" id="UP001148838">
    <property type="component" value="Unassembled WGS sequence"/>
</dbReference>